<organism evidence="3 4">
    <name type="scientific">Oligella urethralis DNF00040</name>
    <dbReference type="NCBI Taxonomy" id="1401065"/>
    <lineage>
        <taxon>Bacteria</taxon>
        <taxon>Pseudomonadati</taxon>
        <taxon>Pseudomonadota</taxon>
        <taxon>Betaproteobacteria</taxon>
        <taxon>Burkholderiales</taxon>
        <taxon>Alcaligenaceae</taxon>
        <taxon>Oligella</taxon>
    </lineage>
</organism>
<keyword evidence="1" id="KW-0175">Coiled coil</keyword>
<reference evidence="3 4" key="1">
    <citation type="submission" date="2014-07" db="EMBL/GenBank/DDBJ databases">
        <authorList>
            <person name="McCorrison J."/>
            <person name="Sanka R."/>
            <person name="Torralba M."/>
            <person name="Gillis M."/>
            <person name="Haft D.H."/>
            <person name="Methe B."/>
            <person name="Sutton G."/>
            <person name="Nelson K.E."/>
        </authorList>
    </citation>
    <scope>NUCLEOTIDE SEQUENCE [LARGE SCALE GENOMIC DNA]</scope>
    <source>
        <strain evidence="3 4">DNF00040</strain>
    </source>
</reference>
<comment type="caution">
    <text evidence="3">The sequence shown here is derived from an EMBL/GenBank/DDBJ whole genome shotgun (WGS) entry which is preliminary data.</text>
</comment>
<sequence length="354" mass="39016">MEKAKLLHIFKAGTHTTTSGETISFSESDLAATAAAYNPALYQAPLVVGHPRTDDPAQGWAKELIANGADLYAVPVKVSPEFAGSVNEGRFGAISSKFYRPTDPNNPVPGVWYLRHIGFLGAHPPAVKGLTPPEFSDDDEGVCFLEEIAFDAIEFENDDSFLKRVRDFLINKFGLDDAIQTVAPVVQETAEFNESKPVTDEQESPMTDTHDGETAALHAENARLKAEVEQMKQIQAQQAQEQQHSANVQFSESLVEKSKLLPKHKELVVATLDALHQETPVEFGEGDTKTTLMEAFKTFLSEQPEHVQFGEHATKTSAVQFAEKSNSREQLHQQAQQLVAEKGISYEDAIRQLV</sequence>
<dbReference type="eggNOG" id="COG4388">
    <property type="taxonomic scope" value="Bacteria"/>
</dbReference>
<dbReference type="EMBL" id="JRNI01000024">
    <property type="protein sequence ID" value="KGF30488.1"/>
    <property type="molecule type" value="Genomic_DNA"/>
</dbReference>
<evidence type="ECO:0000313" key="3">
    <source>
        <dbReference type="EMBL" id="KGF30488.1"/>
    </source>
</evidence>
<protein>
    <recommendedName>
        <fullName evidence="5">Peptidase</fullName>
    </recommendedName>
</protein>
<keyword evidence="4" id="KW-1185">Reference proteome</keyword>
<dbReference type="RefSeq" id="WP_036559374.1">
    <property type="nucleotide sequence ID" value="NZ_JRNI01000024.1"/>
</dbReference>
<evidence type="ECO:0008006" key="5">
    <source>
        <dbReference type="Google" id="ProtNLM"/>
    </source>
</evidence>
<dbReference type="OrthoDB" id="9816412at2"/>
<dbReference type="AlphaFoldDB" id="A0A095Z747"/>
<dbReference type="Proteomes" id="UP000029629">
    <property type="component" value="Unassembled WGS sequence"/>
</dbReference>
<name>A0A095Z747_9BURK</name>
<feature type="region of interest" description="Disordered" evidence="2">
    <location>
        <begin position="190"/>
        <end position="210"/>
    </location>
</feature>
<feature type="coiled-coil region" evidence="1">
    <location>
        <begin position="214"/>
        <end position="241"/>
    </location>
</feature>
<accession>A0A095Z747</accession>
<gene>
    <name evidence="3" type="ORF">HMPREF2130_06625</name>
</gene>
<evidence type="ECO:0000256" key="1">
    <source>
        <dbReference type="SAM" id="Coils"/>
    </source>
</evidence>
<evidence type="ECO:0000256" key="2">
    <source>
        <dbReference type="SAM" id="MobiDB-lite"/>
    </source>
</evidence>
<proteinExistence type="predicted"/>
<evidence type="ECO:0000313" key="4">
    <source>
        <dbReference type="Proteomes" id="UP000029629"/>
    </source>
</evidence>